<protein>
    <submittedName>
        <fullName evidence="2">Uncharacterized protein</fullName>
    </submittedName>
</protein>
<name>A0A225WKS0_9STRA</name>
<feature type="compositionally biased region" description="Low complexity" evidence="1">
    <location>
        <begin position="8"/>
        <end position="28"/>
    </location>
</feature>
<evidence type="ECO:0000313" key="2">
    <source>
        <dbReference type="EMBL" id="OWZ18162.1"/>
    </source>
</evidence>
<proteinExistence type="predicted"/>
<reference evidence="3" key="1">
    <citation type="submission" date="2017-03" db="EMBL/GenBank/DDBJ databases">
        <title>Phytopthora megakarya and P. palmivora, two closely related causual agents of cacao black pod achieved similar genome size and gene model numbers by different mechanisms.</title>
        <authorList>
            <person name="Ali S."/>
            <person name="Shao J."/>
            <person name="Larry D.J."/>
            <person name="Kronmiller B."/>
            <person name="Shen D."/>
            <person name="Strem M.D."/>
            <person name="Melnick R.L."/>
            <person name="Guiltinan M.J."/>
            <person name="Tyler B.M."/>
            <person name="Meinhardt L.W."/>
            <person name="Bailey B.A."/>
        </authorList>
    </citation>
    <scope>NUCLEOTIDE SEQUENCE [LARGE SCALE GENOMIC DNA]</scope>
    <source>
        <strain evidence="3">zdho120</strain>
    </source>
</reference>
<keyword evidence="3" id="KW-1185">Reference proteome</keyword>
<dbReference type="EMBL" id="NBNE01000633">
    <property type="protein sequence ID" value="OWZ18162.1"/>
    <property type="molecule type" value="Genomic_DNA"/>
</dbReference>
<gene>
    <name evidence="2" type="ORF">PHMEG_0007803</name>
</gene>
<organism evidence="2 3">
    <name type="scientific">Phytophthora megakarya</name>
    <dbReference type="NCBI Taxonomy" id="4795"/>
    <lineage>
        <taxon>Eukaryota</taxon>
        <taxon>Sar</taxon>
        <taxon>Stramenopiles</taxon>
        <taxon>Oomycota</taxon>
        <taxon>Peronosporomycetes</taxon>
        <taxon>Peronosporales</taxon>
        <taxon>Peronosporaceae</taxon>
        <taxon>Phytophthora</taxon>
    </lineage>
</organism>
<feature type="region of interest" description="Disordered" evidence="1">
    <location>
        <begin position="424"/>
        <end position="444"/>
    </location>
</feature>
<evidence type="ECO:0000313" key="3">
    <source>
        <dbReference type="Proteomes" id="UP000198211"/>
    </source>
</evidence>
<accession>A0A225WKS0</accession>
<dbReference type="Proteomes" id="UP000198211">
    <property type="component" value="Unassembled WGS sequence"/>
</dbReference>
<feature type="region of interest" description="Disordered" evidence="1">
    <location>
        <begin position="94"/>
        <end position="131"/>
    </location>
</feature>
<dbReference type="AlphaFoldDB" id="A0A225WKS0"/>
<feature type="compositionally biased region" description="Polar residues" evidence="1">
    <location>
        <begin position="427"/>
        <end position="444"/>
    </location>
</feature>
<feature type="region of interest" description="Disordered" evidence="1">
    <location>
        <begin position="1"/>
        <end position="29"/>
    </location>
</feature>
<evidence type="ECO:0000256" key="1">
    <source>
        <dbReference type="SAM" id="MobiDB-lite"/>
    </source>
</evidence>
<sequence length="444" mass="48514">MSTLVIDPASAPTSASVPASAHVSAVTPTPLSRTTVSVDKYFDLEGKKLELEAKERAGAAKPESLNTAFDGSSILATGGGIAVDYEDGELEIEGTSSSLAHEPEPASGTPRPREDNSDTSSSKRPRSESDAVPSRLEALCANLGCLDDRYGALVPPNEIPLYADNRIVDDAEAAAKRFDPTTNQRLLELEDDFWAKQSDRVAGTLLKLEPVCFELHQWSGAYRERIASERFMRLSKPFVVQRVHEGSVNANIPCAVPEGVRWCSPHHILVLCLSTTPRETLHPAVLCLQSMVDFVRLHHFRNVRHQDVSGTNLEVDPIVSNEYETNRTSVCLRTGMINDPIHLAVDRAADRVMPPVSGAGRSSYGQPRVDHGLQALHARVSQMADLRQELFLQKAYVTAAAQTTSNIRVEVLEQKVKRLEEKLRTGRASSSLMSEGSSNAYAQP</sequence>
<comment type="caution">
    <text evidence="2">The sequence shown here is derived from an EMBL/GenBank/DDBJ whole genome shotgun (WGS) entry which is preliminary data.</text>
</comment>